<feature type="binding site" evidence="25">
    <location>
        <position position="1759"/>
    </location>
    <ligand>
        <name>Zn(2+)</name>
        <dbReference type="ChEBI" id="CHEBI:29105"/>
        <note>catalytic</note>
    </ligand>
</feature>
<proteinExistence type="inferred from homology"/>
<evidence type="ECO:0000256" key="5">
    <source>
        <dbReference type="ARBA" id="ARBA00012564"/>
    </source>
</evidence>
<keyword evidence="7 31" id="KW-0031">Aminopeptidase</keyword>
<feature type="active site" description="Proton acceptor" evidence="24">
    <location>
        <position position="1756"/>
    </location>
</feature>
<feature type="domain" description="Aminopeptidase N-like N-terminal" evidence="30">
    <location>
        <begin position="1158"/>
        <end position="1284"/>
    </location>
</feature>
<feature type="domain" description="Peptidase M1 membrane alanine aminopeptidase" evidence="28">
    <location>
        <begin position="1683"/>
        <end position="1901"/>
    </location>
</feature>
<dbReference type="PRINTS" id="PR00756">
    <property type="entry name" value="ALADIPTASE"/>
</dbReference>
<evidence type="ECO:0000256" key="1">
    <source>
        <dbReference type="ARBA" id="ARBA00000098"/>
    </source>
</evidence>
<keyword evidence="15 25" id="KW-0862">Zinc</keyword>
<dbReference type="FunFam" id="2.60.40.1730:FF:000013">
    <property type="entry name" value="Aminopeptidase"/>
    <property type="match status" value="1"/>
</dbReference>
<dbReference type="Gene3D" id="2.60.40.1910">
    <property type="match status" value="4"/>
</dbReference>
<dbReference type="STRING" id="520822.A0A195BHF2"/>
<accession>A0A195BHF2</accession>
<dbReference type="InterPro" id="IPR027268">
    <property type="entry name" value="Peptidase_M4/M1_CTD_sf"/>
</dbReference>
<keyword evidence="11 27" id="KW-0812">Transmembrane</keyword>
<feature type="binding site" evidence="25">
    <location>
        <position position="1778"/>
    </location>
    <ligand>
        <name>Zn(2+)</name>
        <dbReference type="ChEBI" id="CHEBI:29105"/>
        <note>catalytic</note>
    </ligand>
</feature>
<sequence length="4092" mass="474442">MLVLATCWASYPSSDDVAPQLIEEVLDDYRLPQDVIPVEYDIKLQPIFESPNQDNFTFKGESVITLITTKKTHIIVFHAKEIDITRNSIKLTFKNKSYNVTEFKKDINKDFVTLFFNESIPANISAQLFLHYTGKLNDKLRGFYRSSYQNKEGKKIWLATTHFEPVSARQAFPCWDEPQFKARFTITITVPQKNYTAISNMPKKKIENLKTIFEKTPIMSTYLIAFVVSDFTVLQTNNENFSVWAKPTVEKDAAAFAFKYGLETLQVLKNFTNINYYGKEQGMLKLDQIAIPDFAAGAMENWGLVTYRESRLLYVENKTTTEEKQALATIIAHELSHQWFGNLVTCVWWNYIWLNEGFATFFQYYITDKVIPQLYKDEKSWRLMEQFVIKNVQASAFVVDASSKTRALNPETSASILYMMQGFLSEDVFQEGLKKYLNDHKGKSVDSNDFFKSVQTSNKKVEECLPKNVTLTQVMDNWVNKPGYPVITVTWNKKLPGTVDIKQERFFWIKPVKEDKTQWYIPINYVTEDSPEKVMPTDKKSRWLIPGTNASLDKLNDTKWILFNKNQTGFYRVNYDDSNWQKLALYLKSPFYLNISAINRAQLIDDAANLARTGHLAYEIALEIISYLSRETDYIPWYAAVRVFNDLDTVLIDGKSYTEYRKYVAGTIKSFAATVNYTDWKNSTHVDKLAKVLALNTACKYGLEDCNNFANKKLEDWLDNKKKEDEKKLLPDLRRGILCAGLRNANAQIWNATLQKYKTTEDKDEKADILAGLGCATSKEIVQKFLALTLEKDSDIDIFAALNSICAGNAESFDILVEFINDKIETIHNADKEDNSLLSALLNHLSDKVVTTKQYMELSLLIHGQLQDAQKFEALSVAMNKLVWINTHRNYVEKWMVKNNDMIWTHFDTTPIMSTYLVAFVVSDYVRIPNTNETLNIWCRSALAPYSKLVQEIAQKATDILTEYTNITDKVPKMDHLAVPQLTAGAMENWGLIIYNEKDFAYNEKKDTMFHKQRVAVTVAHEMAHQWFGNVVSPSWWSHVWLNEGFATFFEDSICFQIFQDWRIMDFFVVKVQQEALDTDVAKKMKPIVFEVKTREEIDSHFSYSSYGKAPAILRMLQHIVTAKIFQKGIIKYLHKQMLTCKIIYIVSTFVALYVPITYNSNNITEFLTLNFDKELSIGHYILYLKFAGILNDRSYGFYRSSYVNNTKNIIWFAGTNFMAIYARAAFPCWDEPALKASFKIAIKHHRNYTAISNMPISEESEIDESDGKIWTHFEESPVISTYLVSFLIFDLRNISNSDGTINVWSRGSVISSASFAHEVAQKAAIELERYTNSSVRLAKIDHVALPDRYIIGYNKGMESWGLITYRTSFHTKRWIFCNGIKEIYTFKKSCNIYYIVQLVQNLRKIMQSFQMKISWKYLFLCTLITLLCGNVADNSPLYDGTFIQNLDISQNDSIDYRLPTNIIPLSYEIMLNPDFNNFIFSGIAKIVAVVQNSTNTITLHVGKSVKIEKTSLLTFATDSDVPTSYDNITEKFTITLSRILLVNTNVTICFTYSGILSDNMIGFYKSSYFDENGKLRWLAATQFEATYARHAFPCFDEPSFKANFIIRIAKDKNYTTISNMPLVNSEILKPNGKVWDTFNQSNLMSTYLVAFVIAEFDQIETVTNSFKFRVWSKPSTINQTNYALKIGSAALDLFSEKFNQNYTFPKMDMVAIPDFDAGAMENWGLVTYRESRMLYDEKESSVLAQQNVASVVAHELTHMWFGNLVTPQWWSYLWLSEAFASYFEYFGTALLENTWNMTEQFVVDQHQPALIADGLESSLPMTRDVFSTSQIEEVGDTITYFKGASILRMMSHVFGNEIFEEALRTYIKNNKEKGLGHPDTLWEAVKSSFNINVKTIMDSWTTKAGYPVVTIAINDNGIMNITQERFLLRNLNETSTDFTWYVPITFTTQMHPDFDNTIPKYWISTKRSTAYYEINPEDWIIFNIQSSGFYRVNYDSRGWQKIFNVLKHGNLDDIHVLNRAGIVDDLLNLGRAKYLNYDTILEGLSYLKRETNYLPFKAAFNGFEYLNRRFTGHGLQHSFLKYYILSLIDGINIQLGYEDKEYDDRLTVLLRQEVNNWLCKLDNDECINNYAEKYKKWKGDPTTRIKPNERPTAYYVAIRHGTFEDWDFLWNEYVHSNYATDKIVILKALGYSQNTTILEKYLKSAISNYNTSQIRKQDSTSVFAAVYNSGLLGAEYVLDFVEKYHQQMEEYYGGQSTIAAILNGASQHFSTENLINKFEKFINAHKTNFTSIQKSLEYSLKVAKYELDWYNSYSASITQWLQTYDNLAFRLPNNINPKHYFISLTPHLNGNFTFDGKVTIKADVIQPTNQIILHLSEIELDEVIVKANQTEVKKLKEKFIDRYEFYVIYLTTELTTGTKLNIKIKYTGHLNSELRGFYKSSYVSERGTRWLAASHMEPVSARKMFPCFDEPAMKANFTIQVTVRENGYKPISNMAEHIQKIIDGGISYTFFESVPMSTYLVAVLVSDFESKSNKTNEIELSVYARPNAINQTDYALFAMSQLINFYETIFKQKYPLSKLYMAALPDFGAGAMENWGLLTYRETSMLYDENHSPITNKQDIRNVIAHEISHQWFGNLVSPLWWKYVWLNEGFARYFEYHAPARAFNDKTLESQFVVDQVHSAFKADSSSSTHPLSHDVTTNREIQSIFDTITYNKGASILRMIEKTYGTDVFNDALIDYLNKRKYNVTTPDHLYASLQLKVDKKGLKDDVKVILNTWTTQPGYPIVTVSFSTNFIFLEQKRFFPKEHENTLDNTIWHIPITWAVIQNTSDYFNTTPKFWLTKKRTMERKLNLSTESLLIFNNQQSGYYRVNYNKQHWLKLIDYLKTQDIQTIHEINRAALIDDLMNLARADYIDYETVISATMYLEKENNYFPWRAFFNNLPYLNNRFVGRDNEDIYKKWLTSLIEQLYTRISFEDYTSDDDLTKILKIHTRKWACKLDIADCRFSAAKYFEQKQRSEIIPPNYRDVVYCTAMRTDKTNKSYTFLWNELLREAATENSQIRYQDSAKVFSSVYDASLVGVEVVMEVIEMYYDDILHRNFNDFTKIANIVNALASRLSTYDLYNQYQTLLDWLVQKEPEFENSVTSYLATAKNEFDWYERKVPGIFKALDNLFPSNMYRLPKTLNPNLYNISLTPYMKEGTFTGKVKIHMTVQENTTLIALNAHKLNILSVKVFRNDSEINVQSYTTKHIPQQLRIYLSSYVHTNEKIIAEIQFNGILNDEMTGFYRSSYVDSDGVQHWLATTHFEPTYARQAFPCFDEPAFKSNFTINIQRLNNYTSLSNMPRLTETKDPKNDNYMWDTFATTNVSMSTYLVAFVVSKFKSAVEPENVTFNVWGRPEVAAYGKYAQNISIAIIKVLQNITNIDYALPKLDLIGIPDFSMGAMENWGLATFREYGLFYDEKETTATYEKYIITVIAHELTHMWFGNLVTCDWWDYIWLNEGFAQYFESFTSDQIFPNYNFMDQFVVYEVHSALSQDASISTHPMTNPVETPDEIAGIFDYVTYGKSASVLRMMFNAIGEKAHTLALRNYLMKRKYLTARPTDLWESFELSIPIGNRNASIEEVMNTWTNQPGYPVVNATLTNKIITLTQERFLIDRNTSSNEFYWIPIDLFVSSNLKTYAGVSLENKTWLGSEPQKIFINSINDWFIVNYKQTGFYRVNYDNSSWHALIDKLNSESFEDIHVLNRAQIIDDLFNLARANYVEYDLLIKALAYLGSETNHLPWKAFFNGLSYIYKRFELPEDLNKEKNFQEDLNKYVLKLLSKTYDNVGFSDRDDDNYLNRLHREMILQWACKLNKAECIQKSVDLFATWRKNSSERIPRNAQPAVYCTAIKKGSTDDWEFLWTQYLQANLQTEKKIIINALGCSTNKTVLQNYLGKAIEKYNPANAAIRRQDVSAVFTSVYSAGPVGINATIDFLTTNIKKLHRYFGKWDNIADIFANMASYVSSEDQYNQMIHFIEHNIHQYPPIIRSRLVSALNIVETNLFWFRNNSNKVRELIIGSESGNNPRSSSTRLESLNVILMTVIVLISYFLNYY</sequence>
<evidence type="ECO:0000256" key="8">
    <source>
        <dbReference type="ARBA" id="ARBA00022475"/>
    </source>
</evidence>
<evidence type="ECO:0000256" key="21">
    <source>
        <dbReference type="ARBA" id="ARBA00023180"/>
    </source>
</evidence>
<evidence type="ECO:0000256" key="24">
    <source>
        <dbReference type="PIRSR" id="PIRSR634016-1"/>
    </source>
</evidence>
<comment type="subcellular location">
    <subcellularLocation>
        <location evidence="3">Cell membrane</location>
        <topology evidence="3">Lipid-anchor</topology>
        <topology evidence="3">GPI-anchor</topology>
    </subcellularLocation>
    <subcellularLocation>
        <location evidence="2">Membrane</location>
        <topology evidence="2">Single-pass type II membrane protein</topology>
    </subcellularLocation>
</comment>
<keyword evidence="10" id="KW-0645">Protease</keyword>
<evidence type="ECO:0000259" key="29">
    <source>
        <dbReference type="Pfam" id="PF11838"/>
    </source>
</evidence>
<comment type="similarity">
    <text evidence="4">Belongs to the peptidase M1 family.</text>
</comment>
<comment type="cofactor">
    <cofactor evidence="25">
        <name>Zn(2+)</name>
        <dbReference type="ChEBI" id="CHEBI:29105"/>
    </cofactor>
    <text evidence="25">Binds 1 zinc ion per subunit.</text>
</comment>
<dbReference type="InterPro" id="IPR034016">
    <property type="entry name" value="M1_APN-typ"/>
</dbReference>
<evidence type="ECO:0000256" key="6">
    <source>
        <dbReference type="ARBA" id="ARBA00015611"/>
    </source>
</evidence>
<evidence type="ECO:0000256" key="18">
    <source>
        <dbReference type="ARBA" id="ARBA00023049"/>
    </source>
</evidence>
<evidence type="ECO:0000256" key="20">
    <source>
        <dbReference type="ARBA" id="ARBA00023157"/>
    </source>
</evidence>
<dbReference type="EMBL" id="KQ976467">
    <property type="protein sequence ID" value="KYM84199.1"/>
    <property type="molecule type" value="Genomic_DNA"/>
</dbReference>
<feature type="domain" description="Peptidase M1 membrane alanine aminopeptidase" evidence="28">
    <location>
        <begin position="3404"/>
        <end position="3626"/>
    </location>
</feature>
<dbReference type="Pfam" id="PF01433">
    <property type="entry name" value="Peptidase_M1"/>
    <property type="match status" value="5"/>
</dbReference>
<evidence type="ECO:0000259" key="30">
    <source>
        <dbReference type="Pfam" id="PF17900"/>
    </source>
</evidence>
<feature type="domain" description="ERAP1-like C-terminal" evidence="29">
    <location>
        <begin position="560"/>
        <end position="870"/>
    </location>
</feature>
<dbReference type="Pfam" id="PF17900">
    <property type="entry name" value="Peptidase_M1_N"/>
    <property type="match status" value="5"/>
</dbReference>
<feature type="site" description="Transition state stabilizer" evidence="26">
    <location>
        <position position="1841"/>
    </location>
</feature>
<keyword evidence="21" id="KW-0325">Glycoprotein</keyword>
<dbReference type="FunFam" id="1.10.390.10:FF:000019">
    <property type="entry name" value="Aminopeptidase"/>
    <property type="match status" value="3"/>
</dbReference>
<dbReference type="InterPro" id="IPR001930">
    <property type="entry name" value="Peptidase_M1"/>
</dbReference>
<evidence type="ECO:0000256" key="27">
    <source>
        <dbReference type="SAM" id="Phobius"/>
    </source>
</evidence>
<keyword evidence="8" id="KW-1003">Cell membrane</keyword>
<keyword evidence="14" id="KW-0378">Hydrolase</keyword>
<keyword evidence="12 25" id="KW-0479">Metal-binding</keyword>
<feature type="domain" description="Peptidase M1 membrane alanine aminopeptidase" evidence="28">
    <location>
        <begin position="260"/>
        <end position="478"/>
    </location>
</feature>
<evidence type="ECO:0000256" key="26">
    <source>
        <dbReference type="PIRSR" id="PIRSR634016-4"/>
    </source>
</evidence>
<name>A0A195BHF2_9HYME</name>
<dbReference type="Proteomes" id="UP000078540">
    <property type="component" value="Unassembled WGS sequence"/>
</dbReference>
<dbReference type="GO" id="GO:0008270">
    <property type="term" value="F:zinc ion binding"/>
    <property type="evidence" value="ECO:0007669"/>
    <property type="project" value="InterPro"/>
</dbReference>
<evidence type="ECO:0000256" key="25">
    <source>
        <dbReference type="PIRSR" id="PIRSR634016-3"/>
    </source>
</evidence>
<dbReference type="FunFam" id="2.60.40.1730:FF:000012">
    <property type="entry name" value="Aminopeptidase N"/>
    <property type="match status" value="2"/>
</dbReference>
<feature type="binding site" evidence="25">
    <location>
        <position position="1755"/>
    </location>
    <ligand>
        <name>Zn(2+)</name>
        <dbReference type="ChEBI" id="CHEBI:29105"/>
        <note>catalytic</note>
    </ligand>
</feature>
<feature type="domain" description="ERAP1-like C-terminal" evidence="29">
    <location>
        <begin position="3704"/>
        <end position="4027"/>
    </location>
</feature>
<dbReference type="Gene3D" id="1.25.50.20">
    <property type="match status" value="4"/>
</dbReference>
<evidence type="ECO:0000256" key="4">
    <source>
        <dbReference type="ARBA" id="ARBA00010136"/>
    </source>
</evidence>
<evidence type="ECO:0000256" key="16">
    <source>
        <dbReference type="ARBA" id="ARBA00022968"/>
    </source>
</evidence>
<evidence type="ECO:0000256" key="22">
    <source>
        <dbReference type="ARBA" id="ARBA00023288"/>
    </source>
</evidence>
<feature type="domain" description="Aminopeptidase N-like N-terminal" evidence="30">
    <location>
        <begin position="3185"/>
        <end position="3371"/>
    </location>
</feature>
<dbReference type="EC" id="3.4.11.2" evidence="5"/>
<keyword evidence="9" id="KW-0336">GPI-anchor</keyword>
<evidence type="ECO:0000259" key="28">
    <source>
        <dbReference type="Pfam" id="PF01433"/>
    </source>
</evidence>
<feature type="domain" description="Aminopeptidase N-like N-terminal" evidence="30">
    <location>
        <begin position="2337"/>
        <end position="2521"/>
    </location>
</feature>
<evidence type="ECO:0000256" key="15">
    <source>
        <dbReference type="ARBA" id="ARBA00022833"/>
    </source>
</evidence>
<evidence type="ECO:0000313" key="32">
    <source>
        <dbReference type="Proteomes" id="UP000078540"/>
    </source>
</evidence>
<feature type="transmembrane region" description="Helical" evidence="27">
    <location>
        <begin position="4073"/>
        <end position="4091"/>
    </location>
</feature>
<dbReference type="CDD" id="cd09601">
    <property type="entry name" value="M1_APN-Q_like"/>
    <property type="match status" value="5"/>
</dbReference>
<dbReference type="FunFam" id="1.25.50.20:FF:000001">
    <property type="entry name" value="Aminopeptidase"/>
    <property type="match status" value="2"/>
</dbReference>
<keyword evidence="32" id="KW-1185">Reference proteome</keyword>
<dbReference type="GO" id="GO:0042277">
    <property type="term" value="F:peptide binding"/>
    <property type="evidence" value="ECO:0007669"/>
    <property type="project" value="TreeGrafter"/>
</dbReference>
<dbReference type="SUPFAM" id="SSF55486">
    <property type="entry name" value="Metalloproteases ('zincins'), catalytic domain"/>
    <property type="match status" value="5"/>
</dbReference>
<dbReference type="GO" id="GO:0005886">
    <property type="term" value="C:plasma membrane"/>
    <property type="evidence" value="ECO:0007669"/>
    <property type="project" value="UniProtKB-SubCell"/>
</dbReference>
<keyword evidence="19 27" id="KW-0472">Membrane</keyword>
<evidence type="ECO:0000256" key="11">
    <source>
        <dbReference type="ARBA" id="ARBA00022692"/>
    </source>
</evidence>
<feature type="domain" description="Aminopeptidase N-like N-terminal" evidence="30">
    <location>
        <begin position="37"/>
        <end position="223"/>
    </location>
</feature>
<keyword evidence="18" id="KW-0482">Metalloprotease</keyword>
<keyword evidence="17 27" id="KW-1133">Transmembrane helix</keyword>
<dbReference type="Pfam" id="PF11838">
    <property type="entry name" value="ERAP1_C"/>
    <property type="match status" value="4"/>
</dbReference>
<gene>
    <name evidence="31" type="ORF">ALC53_05576</name>
</gene>
<feature type="domain" description="ERAP1-like C-terminal" evidence="29">
    <location>
        <begin position="1980"/>
        <end position="2297"/>
    </location>
</feature>
<protein>
    <recommendedName>
        <fullName evidence="6">Aminopeptidase N</fullName>
        <ecNumber evidence="5">3.4.11.2</ecNumber>
    </recommendedName>
    <alternativeName>
        <fullName evidence="23">Microsomal aminopeptidase</fullName>
    </alternativeName>
</protein>
<dbReference type="GO" id="GO:0016285">
    <property type="term" value="F:alanyl aminopeptidase activity"/>
    <property type="evidence" value="ECO:0007669"/>
    <property type="project" value="UniProtKB-EC"/>
</dbReference>
<dbReference type="InterPro" id="IPR014782">
    <property type="entry name" value="Peptidase_M1_dom"/>
</dbReference>
<evidence type="ECO:0000313" key="31">
    <source>
        <dbReference type="EMBL" id="KYM84199.1"/>
    </source>
</evidence>
<feature type="domain" description="Aminopeptidase N-like N-terminal" evidence="30">
    <location>
        <begin position="1465"/>
        <end position="1649"/>
    </location>
</feature>
<dbReference type="InterPro" id="IPR042097">
    <property type="entry name" value="Aminopeptidase_N-like_N_sf"/>
</dbReference>
<feature type="domain" description="Peptidase M1 membrane alanine aminopeptidase" evidence="28">
    <location>
        <begin position="2555"/>
        <end position="2777"/>
    </location>
</feature>
<dbReference type="Gene3D" id="2.60.40.1730">
    <property type="entry name" value="tricorn interacting facor f3 domain"/>
    <property type="match status" value="5"/>
</dbReference>
<feature type="domain" description="ERAP1-like C-terminal" evidence="29">
    <location>
        <begin position="2858"/>
        <end position="3054"/>
    </location>
</feature>
<evidence type="ECO:0000256" key="12">
    <source>
        <dbReference type="ARBA" id="ARBA00022723"/>
    </source>
</evidence>
<dbReference type="GO" id="GO:0005737">
    <property type="term" value="C:cytoplasm"/>
    <property type="evidence" value="ECO:0007669"/>
    <property type="project" value="TreeGrafter"/>
</dbReference>
<comment type="catalytic activity">
    <reaction evidence="1">
        <text>Release of an N-terminal amino acid, Xaa-|-Yaa- from a peptide, amide or arylamide. Xaa is preferably Ala, but may be most amino acids including Pro (slow action). When a terminal hydrophobic residue is followed by a prolyl residue, the two may be released as an intact Xaa-Pro dipeptide.</text>
        <dbReference type="EC" id="3.4.11.2"/>
    </reaction>
</comment>
<dbReference type="PANTHER" id="PTHR11533">
    <property type="entry name" value="PROTEASE M1 ZINC METALLOPROTEASE"/>
    <property type="match status" value="1"/>
</dbReference>
<evidence type="ECO:0000256" key="7">
    <source>
        <dbReference type="ARBA" id="ARBA00022438"/>
    </source>
</evidence>
<evidence type="ECO:0000256" key="3">
    <source>
        <dbReference type="ARBA" id="ARBA00004609"/>
    </source>
</evidence>
<evidence type="ECO:0000256" key="14">
    <source>
        <dbReference type="ARBA" id="ARBA00022801"/>
    </source>
</evidence>
<dbReference type="Gene3D" id="3.30.2010.30">
    <property type="match status" value="1"/>
</dbReference>
<keyword evidence="16" id="KW-0735">Signal-anchor</keyword>
<evidence type="ECO:0000256" key="17">
    <source>
        <dbReference type="ARBA" id="ARBA00022989"/>
    </source>
</evidence>
<dbReference type="GO" id="GO:0043171">
    <property type="term" value="P:peptide catabolic process"/>
    <property type="evidence" value="ECO:0007669"/>
    <property type="project" value="TreeGrafter"/>
</dbReference>
<dbReference type="InterPro" id="IPR045357">
    <property type="entry name" value="Aminopeptidase_N-like_N"/>
</dbReference>
<dbReference type="InterPro" id="IPR050344">
    <property type="entry name" value="Peptidase_M1_aminopeptidases"/>
</dbReference>
<keyword evidence="13" id="KW-0732">Signal</keyword>
<evidence type="ECO:0000256" key="2">
    <source>
        <dbReference type="ARBA" id="ARBA00004606"/>
    </source>
</evidence>
<evidence type="ECO:0000256" key="13">
    <source>
        <dbReference type="ARBA" id="ARBA00022729"/>
    </source>
</evidence>
<keyword evidence="20" id="KW-1015">Disulfide bond</keyword>
<dbReference type="FunFam" id="2.60.40.1730:FF:000001">
    <property type="entry name" value="Leucyl-cystinyl aminopeptidase"/>
    <property type="match status" value="1"/>
</dbReference>
<dbReference type="InterPro" id="IPR024571">
    <property type="entry name" value="ERAP1-like_C_dom"/>
</dbReference>
<keyword evidence="22" id="KW-0449">Lipoprotein</keyword>
<dbReference type="GO" id="GO:0070006">
    <property type="term" value="F:metalloaminopeptidase activity"/>
    <property type="evidence" value="ECO:0007669"/>
    <property type="project" value="TreeGrafter"/>
</dbReference>
<organism evidence="31 32">
    <name type="scientific">Atta colombica</name>
    <dbReference type="NCBI Taxonomy" id="520822"/>
    <lineage>
        <taxon>Eukaryota</taxon>
        <taxon>Metazoa</taxon>
        <taxon>Ecdysozoa</taxon>
        <taxon>Arthropoda</taxon>
        <taxon>Hexapoda</taxon>
        <taxon>Insecta</taxon>
        <taxon>Pterygota</taxon>
        <taxon>Neoptera</taxon>
        <taxon>Endopterygota</taxon>
        <taxon>Hymenoptera</taxon>
        <taxon>Apocrita</taxon>
        <taxon>Aculeata</taxon>
        <taxon>Formicoidea</taxon>
        <taxon>Formicidae</taxon>
        <taxon>Myrmicinae</taxon>
        <taxon>Atta</taxon>
    </lineage>
</organism>
<evidence type="ECO:0000256" key="19">
    <source>
        <dbReference type="ARBA" id="ARBA00023136"/>
    </source>
</evidence>
<dbReference type="FunFam" id="1.10.390.10:FF:000013">
    <property type="entry name" value="Aminopeptidase N"/>
    <property type="match status" value="2"/>
</dbReference>
<reference evidence="31 32" key="1">
    <citation type="submission" date="2015-09" db="EMBL/GenBank/DDBJ databases">
        <title>Atta colombica WGS genome.</title>
        <authorList>
            <person name="Nygaard S."/>
            <person name="Hu H."/>
            <person name="Boomsma J."/>
            <person name="Zhang G."/>
        </authorList>
    </citation>
    <scope>NUCLEOTIDE SEQUENCE [LARGE SCALE GENOMIC DNA]</scope>
    <source>
        <strain evidence="31">Treedump-2</strain>
        <tissue evidence="31">Whole body</tissue>
    </source>
</reference>
<feature type="domain" description="Peptidase M1 membrane alanine aminopeptidase" evidence="28">
    <location>
        <begin position="952"/>
        <end position="1137"/>
    </location>
</feature>
<dbReference type="SUPFAM" id="SSF63737">
    <property type="entry name" value="Leukotriene A4 hydrolase N-terminal domain"/>
    <property type="match status" value="6"/>
</dbReference>
<evidence type="ECO:0000256" key="23">
    <source>
        <dbReference type="ARBA" id="ARBA00042613"/>
    </source>
</evidence>
<dbReference type="FunFam" id="2.60.40.1910:FF:000008">
    <property type="entry name" value="Aminopeptidase"/>
    <property type="match status" value="2"/>
</dbReference>
<dbReference type="GO" id="GO:0006508">
    <property type="term" value="P:proteolysis"/>
    <property type="evidence" value="ECO:0007669"/>
    <property type="project" value="UniProtKB-KW"/>
</dbReference>
<evidence type="ECO:0000256" key="10">
    <source>
        <dbReference type="ARBA" id="ARBA00022670"/>
    </source>
</evidence>
<dbReference type="PANTHER" id="PTHR11533:SF301">
    <property type="entry name" value="AMINOPEPTIDASE"/>
    <property type="match status" value="1"/>
</dbReference>
<evidence type="ECO:0000256" key="9">
    <source>
        <dbReference type="ARBA" id="ARBA00022622"/>
    </source>
</evidence>
<dbReference type="GO" id="GO:0005615">
    <property type="term" value="C:extracellular space"/>
    <property type="evidence" value="ECO:0007669"/>
    <property type="project" value="TreeGrafter"/>
</dbReference>
<dbReference type="GO" id="GO:0098552">
    <property type="term" value="C:side of membrane"/>
    <property type="evidence" value="ECO:0007669"/>
    <property type="project" value="UniProtKB-KW"/>
</dbReference>
<dbReference type="Gene3D" id="1.10.390.10">
    <property type="entry name" value="Neutral Protease Domain 2"/>
    <property type="match status" value="5"/>
</dbReference>